<dbReference type="RefSeq" id="XP_040666840.1">
    <property type="nucleotide sequence ID" value="XM_040815572.1"/>
</dbReference>
<accession>A0A1L9PHV0</accession>
<evidence type="ECO:0000313" key="1">
    <source>
        <dbReference type="EMBL" id="OJJ01078.1"/>
    </source>
</evidence>
<sequence length="121" mass="13349">MRLVRLLFAGVSSKKKKMCIGHRSWLACSSCLQPTACGGLRRPTGDSSASAVRWPCKSCASPLRSTLVSLVPETWVLLAQLISLHRKRWSCTGTKSAFWSSLCYVTGCNGPSWRCWRIASI</sequence>
<reference evidence="2" key="1">
    <citation type="journal article" date="2017" name="Genome Biol.">
        <title>Comparative genomics reveals high biological diversity and specific adaptations in the industrially and medically important fungal genus Aspergillus.</title>
        <authorList>
            <person name="de Vries R.P."/>
            <person name="Riley R."/>
            <person name="Wiebenga A."/>
            <person name="Aguilar-Osorio G."/>
            <person name="Amillis S."/>
            <person name="Uchima C.A."/>
            <person name="Anderluh G."/>
            <person name="Asadollahi M."/>
            <person name="Askin M."/>
            <person name="Barry K."/>
            <person name="Battaglia E."/>
            <person name="Bayram O."/>
            <person name="Benocci T."/>
            <person name="Braus-Stromeyer S.A."/>
            <person name="Caldana C."/>
            <person name="Canovas D."/>
            <person name="Cerqueira G.C."/>
            <person name="Chen F."/>
            <person name="Chen W."/>
            <person name="Choi C."/>
            <person name="Clum A."/>
            <person name="Dos Santos R.A."/>
            <person name="Damasio A.R."/>
            <person name="Diallinas G."/>
            <person name="Emri T."/>
            <person name="Fekete E."/>
            <person name="Flipphi M."/>
            <person name="Freyberg S."/>
            <person name="Gallo A."/>
            <person name="Gournas C."/>
            <person name="Habgood R."/>
            <person name="Hainaut M."/>
            <person name="Harispe M.L."/>
            <person name="Henrissat B."/>
            <person name="Hilden K.S."/>
            <person name="Hope R."/>
            <person name="Hossain A."/>
            <person name="Karabika E."/>
            <person name="Karaffa L."/>
            <person name="Karanyi Z."/>
            <person name="Krasevec N."/>
            <person name="Kuo A."/>
            <person name="Kusch H."/>
            <person name="LaButti K."/>
            <person name="Lagendijk E.L."/>
            <person name="Lapidus A."/>
            <person name="Levasseur A."/>
            <person name="Lindquist E."/>
            <person name="Lipzen A."/>
            <person name="Logrieco A.F."/>
            <person name="MacCabe A."/>
            <person name="Maekelae M.R."/>
            <person name="Malavazi I."/>
            <person name="Melin P."/>
            <person name="Meyer V."/>
            <person name="Mielnichuk N."/>
            <person name="Miskei M."/>
            <person name="Molnar A.P."/>
            <person name="Mule G."/>
            <person name="Ngan C.Y."/>
            <person name="Orejas M."/>
            <person name="Orosz E."/>
            <person name="Ouedraogo J.P."/>
            <person name="Overkamp K.M."/>
            <person name="Park H.-S."/>
            <person name="Perrone G."/>
            <person name="Piumi F."/>
            <person name="Punt P.J."/>
            <person name="Ram A.F."/>
            <person name="Ramon A."/>
            <person name="Rauscher S."/>
            <person name="Record E."/>
            <person name="Riano-Pachon D.M."/>
            <person name="Robert V."/>
            <person name="Roehrig J."/>
            <person name="Ruller R."/>
            <person name="Salamov A."/>
            <person name="Salih N.S."/>
            <person name="Samson R.A."/>
            <person name="Sandor E."/>
            <person name="Sanguinetti M."/>
            <person name="Schuetze T."/>
            <person name="Sepcic K."/>
            <person name="Shelest E."/>
            <person name="Sherlock G."/>
            <person name="Sophianopoulou V."/>
            <person name="Squina F.M."/>
            <person name="Sun H."/>
            <person name="Susca A."/>
            <person name="Todd R.B."/>
            <person name="Tsang A."/>
            <person name="Unkles S.E."/>
            <person name="van de Wiele N."/>
            <person name="van Rossen-Uffink D."/>
            <person name="Oliveira J.V."/>
            <person name="Vesth T.C."/>
            <person name="Visser J."/>
            <person name="Yu J.-H."/>
            <person name="Zhou M."/>
            <person name="Andersen M.R."/>
            <person name="Archer D.B."/>
            <person name="Baker S.E."/>
            <person name="Benoit I."/>
            <person name="Brakhage A.A."/>
            <person name="Braus G.H."/>
            <person name="Fischer R."/>
            <person name="Frisvad J.C."/>
            <person name="Goldman G.H."/>
            <person name="Houbraken J."/>
            <person name="Oakley B."/>
            <person name="Pocsi I."/>
            <person name="Scazzocchio C."/>
            <person name="Seiboth B."/>
            <person name="vanKuyk P.A."/>
            <person name="Wortman J."/>
            <person name="Dyer P.S."/>
            <person name="Grigoriev I.V."/>
        </authorList>
    </citation>
    <scope>NUCLEOTIDE SEQUENCE [LARGE SCALE GENOMIC DNA]</scope>
    <source>
        <strain evidence="2">CBS 583.65</strain>
    </source>
</reference>
<name>A0A1L9PHV0_ASPVE</name>
<gene>
    <name evidence="1" type="ORF">ASPVEDRAFT_614219</name>
</gene>
<protein>
    <submittedName>
        <fullName evidence="1">Uncharacterized protein</fullName>
    </submittedName>
</protein>
<dbReference type="VEuPathDB" id="FungiDB:ASPVEDRAFT_614219"/>
<organism evidence="1 2">
    <name type="scientific">Aspergillus versicolor CBS 583.65</name>
    <dbReference type="NCBI Taxonomy" id="1036611"/>
    <lineage>
        <taxon>Eukaryota</taxon>
        <taxon>Fungi</taxon>
        <taxon>Dikarya</taxon>
        <taxon>Ascomycota</taxon>
        <taxon>Pezizomycotina</taxon>
        <taxon>Eurotiomycetes</taxon>
        <taxon>Eurotiomycetidae</taxon>
        <taxon>Eurotiales</taxon>
        <taxon>Aspergillaceae</taxon>
        <taxon>Aspergillus</taxon>
        <taxon>Aspergillus subgen. Nidulantes</taxon>
    </lineage>
</organism>
<dbReference type="Proteomes" id="UP000184073">
    <property type="component" value="Unassembled WGS sequence"/>
</dbReference>
<evidence type="ECO:0000313" key="2">
    <source>
        <dbReference type="Proteomes" id="UP000184073"/>
    </source>
</evidence>
<dbReference type="GeneID" id="63731083"/>
<proteinExistence type="predicted"/>
<dbReference type="EMBL" id="KV878128">
    <property type="protein sequence ID" value="OJJ01078.1"/>
    <property type="molecule type" value="Genomic_DNA"/>
</dbReference>
<dbReference type="AlphaFoldDB" id="A0A1L9PHV0"/>
<keyword evidence="2" id="KW-1185">Reference proteome</keyword>